<evidence type="ECO:0000256" key="1">
    <source>
        <dbReference type="ARBA" id="ARBA00004123"/>
    </source>
</evidence>
<reference evidence="10" key="1">
    <citation type="submission" date="2025-08" db="UniProtKB">
        <authorList>
            <consortium name="RefSeq"/>
        </authorList>
    </citation>
    <scope>IDENTIFICATION</scope>
</reference>
<evidence type="ECO:0000256" key="6">
    <source>
        <dbReference type="ARBA" id="ARBA00023242"/>
    </source>
</evidence>
<feature type="compositionally biased region" description="Basic and acidic residues" evidence="7">
    <location>
        <begin position="144"/>
        <end position="171"/>
    </location>
</feature>
<sequence>MAAYGPEDFVYGDFDFEGLSDFSDISEDKIDSVENVITDDEEEDDGRKFSFCKGLPTKEMIACEGTNCNVEWFHYACVGLTAATIPDGSWFCESCRPSILLSLKPKDKAPSTSGTGSGHGSVDELDNDASTSKQQATSATTTDDPNKESKTKKEEKKKTDKKAMERPTAKFTKEDAIGNAASYFTGVLSSMKDHPMFNLGNTTTLQALAVITQLLLCINEAPVQEFCTSAVTALWFILESDDSMQLKEQAYMNIWVKYH</sequence>
<evidence type="ECO:0000256" key="2">
    <source>
        <dbReference type="ARBA" id="ARBA00010210"/>
    </source>
</evidence>
<dbReference type="OrthoDB" id="5411773at2759"/>
<dbReference type="InterPro" id="IPR019787">
    <property type="entry name" value="Znf_PHD-finger"/>
</dbReference>
<evidence type="ECO:0000256" key="7">
    <source>
        <dbReference type="SAM" id="MobiDB-lite"/>
    </source>
</evidence>
<accession>A0A8B8A0E8</accession>
<name>A0A8B8A0E8_ACAPL</name>
<comment type="similarity">
    <text evidence="2">Belongs to the ING family.</text>
</comment>
<dbReference type="SMART" id="SM00249">
    <property type="entry name" value="PHD"/>
    <property type="match status" value="1"/>
</dbReference>
<evidence type="ECO:0000256" key="3">
    <source>
        <dbReference type="ARBA" id="ARBA00022723"/>
    </source>
</evidence>
<protein>
    <submittedName>
        <fullName evidence="10">Uncharacterized protein LOC110990248 isoform X1</fullName>
    </submittedName>
</protein>
<dbReference type="GO" id="GO:0005634">
    <property type="term" value="C:nucleus"/>
    <property type="evidence" value="ECO:0007669"/>
    <property type="project" value="UniProtKB-SubCell"/>
</dbReference>
<dbReference type="PANTHER" id="PTHR10333">
    <property type="entry name" value="INHIBITOR OF GROWTH PROTEIN"/>
    <property type="match status" value="1"/>
</dbReference>
<dbReference type="AlphaFoldDB" id="A0A8B8A0E8"/>
<keyword evidence="4" id="KW-0863">Zinc-finger</keyword>
<dbReference type="GO" id="GO:0008270">
    <property type="term" value="F:zinc ion binding"/>
    <property type="evidence" value="ECO:0007669"/>
    <property type="project" value="UniProtKB-KW"/>
</dbReference>
<evidence type="ECO:0000259" key="8">
    <source>
        <dbReference type="SMART" id="SM00249"/>
    </source>
</evidence>
<comment type="subcellular location">
    <subcellularLocation>
        <location evidence="1">Nucleus</location>
    </subcellularLocation>
</comment>
<keyword evidence="5" id="KW-0862">Zinc</keyword>
<dbReference type="InterPro" id="IPR011011">
    <property type="entry name" value="Znf_FYVE_PHD"/>
</dbReference>
<organism evidence="9 10">
    <name type="scientific">Acanthaster planci</name>
    <name type="common">Crown-of-thorns starfish</name>
    <dbReference type="NCBI Taxonomy" id="133434"/>
    <lineage>
        <taxon>Eukaryota</taxon>
        <taxon>Metazoa</taxon>
        <taxon>Echinodermata</taxon>
        <taxon>Eleutherozoa</taxon>
        <taxon>Asterozoa</taxon>
        <taxon>Asteroidea</taxon>
        <taxon>Valvatacea</taxon>
        <taxon>Valvatida</taxon>
        <taxon>Acanthasteridae</taxon>
        <taxon>Acanthaster</taxon>
    </lineage>
</organism>
<evidence type="ECO:0000256" key="5">
    <source>
        <dbReference type="ARBA" id="ARBA00022833"/>
    </source>
</evidence>
<keyword evidence="9" id="KW-1185">Reference proteome</keyword>
<dbReference type="RefSeq" id="XP_022110832.1">
    <property type="nucleotide sequence ID" value="XM_022255140.1"/>
</dbReference>
<keyword evidence="3" id="KW-0479">Metal-binding</keyword>
<evidence type="ECO:0000256" key="4">
    <source>
        <dbReference type="ARBA" id="ARBA00022771"/>
    </source>
</evidence>
<gene>
    <name evidence="10" type="primary">LOC110990248</name>
</gene>
<feature type="compositionally biased region" description="Low complexity" evidence="7">
    <location>
        <begin position="128"/>
        <end position="143"/>
    </location>
</feature>
<feature type="domain" description="Zinc finger PHD-type" evidence="8">
    <location>
        <begin position="51"/>
        <end position="96"/>
    </location>
</feature>
<dbReference type="InterPro" id="IPR013083">
    <property type="entry name" value="Znf_RING/FYVE/PHD"/>
</dbReference>
<dbReference type="Proteomes" id="UP000694845">
    <property type="component" value="Unplaced"/>
</dbReference>
<dbReference type="InterPro" id="IPR001965">
    <property type="entry name" value="Znf_PHD"/>
</dbReference>
<feature type="region of interest" description="Disordered" evidence="7">
    <location>
        <begin position="106"/>
        <end position="171"/>
    </location>
</feature>
<dbReference type="KEGG" id="aplc:110990248"/>
<dbReference type="SUPFAM" id="SSF57903">
    <property type="entry name" value="FYVE/PHD zinc finger"/>
    <property type="match status" value="1"/>
</dbReference>
<proteinExistence type="inferred from homology"/>
<evidence type="ECO:0000313" key="10">
    <source>
        <dbReference type="RefSeq" id="XP_022110832.1"/>
    </source>
</evidence>
<dbReference type="Pfam" id="PF00628">
    <property type="entry name" value="PHD"/>
    <property type="match status" value="1"/>
</dbReference>
<keyword evidence="6" id="KW-0539">Nucleus</keyword>
<evidence type="ECO:0000313" key="9">
    <source>
        <dbReference type="Proteomes" id="UP000694845"/>
    </source>
</evidence>
<dbReference type="Gene3D" id="3.30.40.10">
    <property type="entry name" value="Zinc/RING finger domain, C3HC4 (zinc finger)"/>
    <property type="match status" value="1"/>
</dbReference>
<dbReference type="GeneID" id="110990248"/>
<dbReference type="InterPro" id="IPR028651">
    <property type="entry name" value="ING_fam"/>
</dbReference>